<sequence>MHILPKALILPLSAWARILRPDLPAALHEPVSPPARSQAVSQSIAATNRVGQPESVSSSANDIDFLITIDDTSPALTYSPPADASGTFNLSAGWFPFYAATGATPDPSTGEGNGTSLHVTSTSGASLSFRWNGTGVTLYGSFNSSLSAAPSTVPYSVSLDGTATTNYQSHLSQNSDPATSTLASFMNLTNGEHIVELTMQSLDADDDSTILEFDRAQIMSAPPEQSIQQSSNITLATDTLADNSISFRGQWSFNSNLLPGQNVPFHTSTNLGDLASVSFNGTSVTLAGLTTPHSGSYNITLDDNPPETFSAFSSFNLSSPTLLFFRTGLDPAVVHQLDIVNAGAAADGEGSLLILSSVNVTTVVQNSSGAESVGSMSSSLHKGTIAALVIGVVVAAIAFIALGACYVRRRRRDKQRKQNFIVNPRVSSRRLSFMRLPRRSQVVDLEKAHHKDDPSRGPADADIVDISGRKEEDDEEDEDGNESSMLQFRRPDEDSRHGSQNSDGSYSINLPELPGRGHVRIRSDDDSPPPTQRYATGSPSLRVPSALRSPVVIQPTSPRSPKPRGPREMRSSTMREGPQGILLKEMHFPAVDAPVSVQEDGRLTTTGLHVSASQPTTPLRVNFDDVDVRPQRGSRSRSAISGISLPASLRQAFAWAQGRSSEGPPDAPPPQTQEAEPRSLARYSFLDMESSASQSQSSGSRSGRNSHSTSTRASSKSRHATEASGSSGQGSSDIPPVPHGHRVSLGLSMRMAGGPTSSQPSLSPNISLQAVSLPPIAVPEPRIGGDDVPQSVHPTDLAELLPSPTDSIPITVSDIHFRHSTQSSASASDSNSNTLSPSHRTAHPPLPSPATTTTTTTPRARPDDRPYIVQKLVGSPSAGPGPATPAPAPGPSFASVMASAAPLMSRRSTPREGPPSSAR</sequence>
<reference evidence="4 5" key="1">
    <citation type="journal article" date="2014" name="PLoS Genet.">
        <title>Analysis of the Phlebiopsis gigantea genome, transcriptome and secretome provides insight into its pioneer colonization strategies of wood.</title>
        <authorList>
            <person name="Hori C."/>
            <person name="Ishida T."/>
            <person name="Igarashi K."/>
            <person name="Samejima M."/>
            <person name="Suzuki H."/>
            <person name="Master E."/>
            <person name="Ferreira P."/>
            <person name="Ruiz-Duenas F.J."/>
            <person name="Held B."/>
            <person name="Canessa P."/>
            <person name="Larrondo L.F."/>
            <person name="Schmoll M."/>
            <person name="Druzhinina I.S."/>
            <person name="Kubicek C.P."/>
            <person name="Gaskell J.A."/>
            <person name="Kersten P."/>
            <person name="St John F."/>
            <person name="Glasner J."/>
            <person name="Sabat G."/>
            <person name="Splinter BonDurant S."/>
            <person name="Syed K."/>
            <person name="Yadav J."/>
            <person name="Mgbeahuruike A.C."/>
            <person name="Kovalchuk A."/>
            <person name="Asiegbu F.O."/>
            <person name="Lackner G."/>
            <person name="Hoffmeister D."/>
            <person name="Rencoret J."/>
            <person name="Gutierrez A."/>
            <person name="Sun H."/>
            <person name="Lindquist E."/>
            <person name="Barry K."/>
            <person name="Riley R."/>
            <person name="Grigoriev I.V."/>
            <person name="Henrissat B."/>
            <person name="Kues U."/>
            <person name="Berka R.M."/>
            <person name="Martinez A.T."/>
            <person name="Covert S.F."/>
            <person name="Blanchette R.A."/>
            <person name="Cullen D."/>
        </authorList>
    </citation>
    <scope>NUCLEOTIDE SEQUENCE [LARGE SCALE GENOMIC DNA]</scope>
    <source>
        <strain evidence="4 5">11061_1 CR5-6</strain>
    </source>
</reference>
<protein>
    <recommendedName>
        <fullName evidence="6">Dystroglycan-type cadherin-like domain-containing protein</fullName>
    </recommendedName>
</protein>
<gene>
    <name evidence="4" type="ORF">PHLGIDRAFT_127938</name>
</gene>
<feature type="region of interest" description="Disordered" evidence="1">
    <location>
        <begin position="444"/>
        <end position="578"/>
    </location>
</feature>
<feature type="chain" id="PRO_5002169130" description="Dystroglycan-type cadherin-like domain-containing protein" evidence="3">
    <location>
        <begin position="17"/>
        <end position="919"/>
    </location>
</feature>
<feature type="region of interest" description="Disordered" evidence="1">
    <location>
        <begin position="29"/>
        <end position="56"/>
    </location>
</feature>
<dbReference type="Proteomes" id="UP000053257">
    <property type="component" value="Unassembled WGS sequence"/>
</dbReference>
<proteinExistence type="predicted"/>
<feature type="transmembrane region" description="Helical" evidence="2">
    <location>
        <begin position="385"/>
        <end position="407"/>
    </location>
</feature>
<keyword evidence="2" id="KW-0472">Membrane</keyword>
<feature type="compositionally biased region" description="Basic and acidic residues" evidence="1">
    <location>
        <begin position="444"/>
        <end position="455"/>
    </location>
</feature>
<dbReference type="Gene3D" id="2.60.120.260">
    <property type="entry name" value="Galactose-binding domain-like"/>
    <property type="match status" value="2"/>
</dbReference>
<name>A0A0C3RY68_PHLG1</name>
<dbReference type="EMBL" id="KN840506">
    <property type="protein sequence ID" value="KIP06981.1"/>
    <property type="molecule type" value="Genomic_DNA"/>
</dbReference>
<feature type="compositionally biased region" description="Low complexity" evidence="1">
    <location>
        <begin position="820"/>
        <end position="838"/>
    </location>
</feature>
<keyword evidence="5" id="KW-1185">Reference proteome</keyword>
<organism evidence="4 5">
    <name type="scientific">Phlebiopsis gigantea (strain 11061_1 CR5-6)</name>
    <name type="common">White-rot fungus</name>
    <name type="synonym">Peniophora gigantea</name>
    <dbReference type="NCBI Taxonomy" id="745531"/>
    <lineage>
        <taxon>Eukaryota</taxon>
        <taxon>Fungi</taxon>
        <taxon>Dikarya</taxon>
        <taxon>Basidiomycota</taxon>
        <taxon>Agaricomycotina</taxon>
        <taxon>Agaricomycetes</taxon>
        <taxon>Polyporales</taxon>
        <taxon>Phanerochaetaceae</taxon>
        <taxon>Phlebiopsis</taxon>
    </lineage>
</organism>
<feature type="signal peptide" evidence="3">
    <location>
        <begin position="1"/>
        <end position="16"/>
    </location>
</feature>
<evidence type="ECO:0000256" key="2">
    <source>
        <dbReference type="SAM" id="Phobius"/>
    </source>
</evidence>
<keyword evidence="2" id="KW-1133">Transmembrane helix</keyword>
<evidence type="ECO:0000256" key="3">
    <source>
        <dbReference type="SAM" id="SignalP"/>
    </source>
</evidence>
<evidence type="ECO:0008006" key="6">
    <source>
        <dbReference type="Google" id="ProtNLM"/>
    </source>
</evidence>
<dbReference type="OrthoDB" id="2576334at2759"/>
<dbReference type="AlphaFoldDB" id="A0A0C3RY68"/>
<evidence type="ECO:0000256" key="1">
    <source>
        <dbReference type="SAM" id="MobiDB-lite"/>
    </source>
</evidence>
<feature type="compositionally biased region" description="Polar residues" evidence="1">
    <location>
        <begin position="755"/>
        <end position="770"/>
    </location>
</feature>
<feature type="compositionally biased region" description="Polar residues" evidence="1">
    <location>
        <begin position="498"/>
        <end position="508"/>
    </location>
</feature>
<dbReference type="STRING" id="745531.A0A0C3RY68"/>
<keyword evidence="2" id="KW-0812">Transmembrane</keyword>
<evidence type="ECO:0000313" key="5">
    <source>
        <dbReference type="Proteomes" id="UP000053257"/>
    </source>
</evidence>
<evidence type="ECO:0000313" key="4">
    <source>
        <dbReference type="EMBL" id="KIP06981.1"/>
    </source>
</evidence>
<dbReference type="HOGENOM" id="CLU_306747_0_0_1"/>
<feature type="region of interest" description="Disordered" evidence="1">
    <location>
        <begin position="622"/>
        <end position="919"/>
    </location>
</feature>
<accession>A0A0C3RY68</accession>
<feature type="compositionally biased region" description="Low complexity" evidence="1">
    <location>
        <begin position="849"/>
        <end position="859"/>
    </location>
</feature>
<keyword evidence="3" id="KW-0732">Signal</keyword>
<feature type="compositionally biased region" description="Polar residues" evidence="1">
    <location>
        <begin position="723"/>
        <end position="732"/>
    </location>
</feature>
<feature type="compositionally biased region" description="Polar residues" evidence="1">
    <location>
        <begin position="38"/>
        <end position="56"/>
    </location>
</feature>
<feature type="compositionally biased region" description="Low complexity" evidence="1">
    <location>
        <begin position="690"/>
        <end position="714"/>
    </location>
</feature>
<feature type="compositionally biased region" description="Acidic residues" evidence="1">
    <location>
        <begin position="472"/>
        <end position="481"/>
    </location>
</feature>